<dbReference type="RefSeq" id="XP_033462416.1">
    <property type="nucleotide sequence ID" value="XM_033602962.1"/>
</dbReference>
<dbReference type="GeneID" id="54360762"/>
<evidence type="ECO:0000259" key="2">
    <source>
        <dbReference type="SMART" id="SM01007"/>
    </source>
</evidence>
<dbReference type="OrthoDB" id="3238794at2759"/>
<dbReference type="SMART" id="SM01007">
    <property type="entry name" value="Aldolase_II"/>
    <property type="match status" value="1"/>
</dbReference>
<organism evidence="4">
    <name type="scientific">Dissoconium aciculare CBS 342.82</name>
    <dbReference type="NCBI Taxonomy" id="1314786"/>
    <lineage>
        <taxon>Eukaryota</taxon>
        <taxon>Fungi</taxon>
        <taxon>Dikarya</taxon>
        <taxon>Ascomycota</taxon>
        <taxon>Pezizomycotina</taxon>
        <taxon>Dothideomycetes</taxon>
        <taxon>Dothideomycetidae</taxon>
        <taxon>Mycosphaerellales</taxon>
        <taxon>Dissoconiaceae</taxon>
        <taxon>Dissoconium</taxon>
    </lineage>
</organism>
<feature type="region of interest" description="Disordered" evidence="1">
    <location>
        <begin position="1"/>
        <end position="30"/>
    </location>
</feature>
<dbReference type="NCBIfam" id="NF004855">
    <property type="entry name" value="PRK06208.1"/>
    <property type="match status" value="1"/>
</dbReference>
<name>A0A6J3MBJ9_9PEZI</name>
<reference evidence="4" key="1">
    <citation type="submission" date="2020-01" db="EMBL/GenBank/DDBJ databases">
        <authorList>
            <consortium name="DOE Joint Genome Institute"/>
            <person name="Haridas S."/>
            <person name="Albert R."/>
            <person name="Binder M."/>
            <person name="Bloem J."/>
            <person name="Labutti K."/>
            <person name="Salamov A."/>
            <person name="Andreopoulos B."/>
            <person name="Baker S.E."/>
            <person name="Barry K."/>
            <person name="Bills G."/>
            <person name="Bluhm B.H."/>
            <person name="Cannon C."/>
            <person name="Castanera R."/>
            <person name="Culley D.E."/>
            <person name="Daum C."/>
            <person name="Ezra D."/>
            <person name="Gonzalez J.B."/>
            <person name="Henrissat B."/>
            <person name="Kuo A."/>
            <person name="Liang C."/>
            <person name="Lipzen A."/>
            <person name="Lutzoni F."/>
            <person name="Magnuson J."/>
            <person name="Mondo S."/>
            <person name="Nolan M."/>
            <person name="Ohm R."/>
            <person name="Pangilinan J."/>
            <person name="Park H.-J."/>
            <person name="Ramirez L."/>
            <person name="Alfaro M."/>
            <person name="Sun H."/>
            <person name="Tritt A."/>
            <person name="Yoshinaga Y."/>
            <person name="Zwiers L.-H."/>
            <person name="Turgeon B.G."/>
            <person name="Goodwin S.B."/>
            <person name="Spatafora J.W."/>
            <person name="Crous P.W."/>
            <person name="Grigoriev I.V."/>
        </authorList>
    </citation>
    <scope>NUCLEOTIDE SEQUENCE</scope>
    <source>
        <strain evidence="4">CBS 342.82</strain>
    </source>
</reference>
<protein>
    <submittedName>
        <fullName evidence="4">Arad-like aldolase/epimerase</fullName>
    </submittedName>
</protein>
<evidence type="ECO:0000313" key="4">
    <source>
        <dbReference type="RefSeq" id="XP_033462416.1"/>
    </source>
</evidence>
<gene>
    <name evidence="4" type="ORF">K489DRAFT_368547</name>
</gene>
<feature type="domain" description="Class II aldolase/adducin N-terminal" evidence="2">
    <location>
        <begin position="62"/>
        <end position="244"/>
    </location>
</feature>
<accession>A0A6J3MBJ9</accession>
<reference evidence="4" key="3">
    <citation type="submission" date="2025-08" db="UniProtKB">
        <authorList>
            <consortium name="RefSeq"/>
        </authorList>
    </citation>
    <scope>IDENTIFICATION</scope>
    <source>
        <strain evidence="4">CBS 342.82</strain>
    </source>
</reference>
<proteinExistence type="predicted"/>
<dbReference type="InterPro" id="IPR051017">
    <property type="entry name" value="Aldolase-II_Adducin_sf"/>
</dbReference>
<dbReference type="Gene3D" id="3.40.225.10">
    <property type="entry name" value="Class II aldolase/adducin N-terminal domain"/>
    <property type="match status" value="1"/>
</dbReference>
<sequence length="299" mass="32511">MAPHAESTVTGKASNGEEVPVNPGTAPLEPGVAKKIAEGKQLTFPRPPKFEDKYEEREYLKGRLAAAFRIFGKYGFDEGVAGHITMRDPVDPKSFWVNPFGKAFSLITKSDLILVDHSGEVIDGGECRLLNTAAFMIHSAVHEARPDVVCAAHSHSIYGRTWCTLGRPLKTLTQDSCAFHDDHVVYDSFNGVVLATKEGRDIAACLGGRKAALLQNHGLLTVGRTIEEAVFWFVSLEKCCHSQLMAEAAAGSRGEQPVEIGDVEARYTHRTIGSSQAGWFSGVPLFDVVHKETGGDYLL</sequence>
<dbReference type="Pfam" id="PF00596">
    <property type="entry name" value="Aldolase_II"/>
    <property type="match status" value="1"/>
</dbReference>
<dbReference type="PANTHER" id="PTHR10672:SF41">
    <property type="entry name" value="CLASS II ALDOLASE_ADDUCIN DOMAIN PROTEIN (AFU_ORTHOLOGUE AFUA_3G01330)"/>
    <property type="match status" value="1"/>
</dbReference>
<dbReference type="FunFam" id="3.40.225.10:FF:000009">
    <property type="entry name" value="Class II aldolase/adducin N-terminal"/>
    <property type="match status" value="1"/>
</dbReference>
<dbReference type="GO" id="GO:0005856">
    <property type="term" value="C:cytoskeleton"/>
    <property type="evidence" value="ECO:0007669"/>
    <property type="project" value="TreeGrafter"/>
</dbReference>
<dbReference type="PANTHER" id="PTHR10672">
    <property type="entry name" value="ADDUCIN"/>
    <property type="match status" value="1"/>
</dbReference>
<dbReference type="SUPFAM" id="SSF53639">
    <property type="entry name" value="AraD/HMP-PK domain-like"/>
    <property type="match status" value="1"/>
</dbReference>
<reference evidence="4" key="2">
    <citation type="submission" date="2020-04" db="EMBL/GenBank/DDBJ databases">
        <authorList>
            <consortium name="NCBI Genome Project"/>
        </authorList>
    </citation>
    <scope>NUCLEOTIDE SEQUENCE</scope>
    <source>
        <strain evidence="4">CBS 342.82</strain>
    </source>
</reference>
<evidence type="ECO:0000313" key="3">
    <source>
        <dbReference type="Proteomes" id="UP000504637"/>
    </source>
</evidence>
<dbReference type="Proteomes" id="UP000504637">
    <property type="component" value="Unplaced"/>
</dbReference>
<evidence type="ECO:0000256" key="1">
    <source>
        <dbReference type="SAM" id="MobiDB-lite"/>
    </source>
</evidence>
<dbReference type="AlphaFoldDB" id="A0A6J3MBJ9"/>
<dbReference type="InterPro" id="IPR036409">
    <property type="entry name" value="Aldolase_II/adducin_N_sf"/>
</dbReference>
<dbReference type="GO" id="GO:0051015">
    <property type="term" value="F:actin filament binding"/>
    <property type="evidence" value="ECO:0007669"/>
    <property type="project" value="TreeGrafter"/>
</dbReference>
<keyword evidence="3" id="KW-1185">Reference proteome</keyword>
<dbReference type="InterPro" id="IPR001303">
    <property type="entry name" value="Aldolase_II/adducin_N"/>
</dbReference>